<feature type="region of interest" description="Disordered" evidence="1">
    <location>
        <begin position="29"/>
        <end position="92"/>
    </location>
</feature>
<keyword evidence="2" id="KW-0732">Signal</keyword>
<keyword evidence="4" id="KW-1185">Reference proteome</keyword>
<accession>A0A4Q2SCL0</accession>
<protein>
    <recommendedName>
        <fullName evidence="5">Lipoprotein</fullName>
    </recommendedName>
</protein>
<name>A0A4Q2SCL0_9ACTN</name>
<gene>
    <name evidence="3" type="ORF">EUA07_14930</name>
</gene>
<evidence type="ECO:0000313" key="3">
    <source>
        <dbReference type="EMBL" id="RYC00071.1"/>
    </source>
</evidence>
<feature type="compositionally biased region" description="Basic and acidic residues" evidence="1">
    <location>
        <begin position="73"/>
        <end position="92"/>
    </location>
</feature>
<evidence type="ECO:0008006" key="5">
    <source>
        <dbReference type="Google" id="ProtNLM"/>
    </source>
</evidence>
<sequence length="92" mass="9969">MNTTIFRSIAAAATSAVVFSVAACGDEVAPPANDVSRGKVVQERSVPAPQRTSVNRMDFRDENGSAKPRGRKHEPAGSRTRDRMDFAENHGR</sequence>
<reference evidence="3 4" key="1">
    <citation type="submission" date="2019-01" db="EMBL/GenBank/DDBJ databases">
        <title>Novel species of Nocardioides.</title>
        <authorList>
            <person name="Liu Q."/>
            <person name="Xin Y.-H."/>
        </authorList>
    </citation>
    <scope>NUCLEOTIDE SEQUENCE [LARGE SCALE GENOMIC DNA]</scope>
    <source>
        <strain evidence="3 4">CGMCC 4.6875</strain>
    </source>
</reference>
<proteinExistence type="predicted"/>
<evidence type="ECO:0000256" key="1">
    <source>
        <dbReference type="SAM" id="MobiDB-lite"/>
    </source>
</evidence>
<evidence type="ECO:0000256" key="2">
    <source>
        <dbReference type="SAM" id="SignalP"/>
    </source>
</evidence>
<organism evidence="3 4">
    <name type="scientific">Nocardioides ganghwensis</name>
    <dbReference type="NCBI Taxonomy" id="252230"/>
    <lineage>
        <taxon>Bacteria</taxon>
        <taxon>Bacillati</taxon>
        <taxon>Actinomycetota</taxon>
        <taxon>Actinomycetes</taxon>
        <taxon>Propionibacteriales</taxon>
        <taxon>Nocardioidaceae</taxon>
        <taxon>Nocardioides</taxon>
    </lineage>
</organism>
<dbReference type="Proteomes" id="UP000293291">
    <property type="component" value="Unassembled WGS sequence"/>
</dbReference>
<dbReference type="PROSITE" id="PS51257">
    <property type="entry name" value="PROKAR_LIPOPROTEIN"/>
    <property type="match status" value="1"/>
</dbReference>
<dbReference type="AlphaFoldDB" id="A0A4Q2SCL0"/>
<comment type="caution">
    <text evidence="3">The sequence shown here is derived from an EMBL/GenBank/DDBJ whole genome shotgun (WGS) entry which is preliminary data.</text>
</comment>
<feature type="signal peptide" evidence="2">
    <location>
        <begin position="1"/>
        <end position="22"/>
    </location>
</feature>
<evidence type="ECO:0000313" key="4">
    <source>
        <dbReference type="Proteomes" id="UP000293291"/>
    </source>
</evidence>
<feature type="chain" id="PRO_5020367080" description="Lipoprotein" evidence="2">
    <location>
        <begin position="23"/>
        <end position="92"/>
    </location>
</feature>
<dbReference type="RefSeq" id="WP_129455967.1">
    <property type="nucleotide sequence ID" value="NZ_JACXYX010000001.1"/>
</dbReference>
<dbReference type="EMBL" id="SDWU01000016">
    <property type="protein sequence ID" value="RYC00071.1"/>
    <property type="molecule type" value="Genomic_DNA"/>
</dbReference>